<dbReference type="Proteomes" id="UP000002068">
    <property type="component" value="Chromosome"/>
</dbReference>
<dbReference type="AlphaFoldDB" id="A0A0H3N5Y5"/>
<dbReference type="PANTHER" id="PTHR11360:SF317">
    <property type="entry name" value="MAJOR FACILITATOR SUPERFAMILY (MFS) PROFILE DOMAIN-CONTAINING PROTEIN-RELATED"/>
    <property type="match status" value="1"/>
</dbReference>
<keyword evidence="4 6" id="KW-1133">Transmembrane helix</keyword>
<sequence length="450" mass="48749">MIILTKKFYLINLSRRRVMNLTQKRWIILIASCFINLCIGSIYAWSVFASPMAEHLNSLAGTTFTAASLAIVFTVTNSVGPITMITGGMINDKFGPKKVVFVGGLIFGIGMILAGFSKGLPMLILSYGIITGLGVGMVYGCTISNSIKFFPDKSGLVGGITTAAYGFSSVIMPPVANWIINKYGVTSAFKSIGLVFLIIVCVSSFFIKKCPADFTPEGWVPPEKKGKVRVVINKNWKEMLSTPIFYLMIIILTCGAFYGLMCVSLASSLATNMIGMTSSDSAIVVSILALFNTLGRIVAGYISDKIGRINTLSGALVISIFGLLCLLFSREGDVATFYIGIIIIGICFGSFMGIFPGFTVDKFGPKNNSVNYGIMFIGFAFAGYIGPAVMKNVYSVDGNYQRAFIIAIIIALIGFILTFLYKYINKIQNLKIENLIKGDIKNGKKISKSM</sequence>
<keyword evidence="2" id="KW-0813">Transport</keyword>
<feature type="transmembrane region" description="Helical" evidence="6">
    <location>
        <begin position="402"/>
        <end position="421"/>
    </location>
</feature>
<name>A0A0H3N5Y5_CLODC</name>
<dbReference type="SUPFAM" id="SSF103473">
    <property type="entry name" value="MFS general substrate transporter"/>
    <property type="match status" value="1"/>
</dbReference>
<organism evidence="8 9">
    <name type="scientific">Clostridioides difficile (strain CD196)</name>
    <name type="common">Peptoclostridium difficile</name>
    <dbReference type="NCBI Taxonomy" id="645462"/>
    <lineage>
        <taxon>Bacteria</taxon>
        <taxon>Bacillati</taxon>
        <taxon>Bacillota</taxon>
        <taxon>Clostridia</taxon>
        <taxon>Peptostreptococcales</taxon>
        <taxon>Peptostreptococcaceae</taxon>
        <taxon>Clostridioides</taxon>
    </lineage>
</organism>
<evidence type="ECO:0000256" key="3">
    <source>
        <dbReference type="ARBA" id="ARBA00022692"/>
    </source>
</evidence>
<dbReference type="PANTHER" id="PTHR11360">
    <property type="entry name" value="MONOCARBOXYLATE TRANSPORTER"/>
    <property type="match status" value="1"/>
</dbReference>
<dbReference type="PROSITE" id="PS50850">
    <property type="entry name" value="MFS"/>
    <property type="match status" value="1"/>
</dbReference>
<dbReference type="Pfam" id="PF07690">
    <property type="entry name" value="MFS_1"/>
    <property type="match status" value="1"/>
</dbReference>
<dbReference type="HOGENOM" id="CLU_001265_59_7_9"/>
<feature type="transmembrane region" description="Helical" evidence="6">
    <location>
        <begin position="370"/>
        <end position="390"/>
    </location>
</feature>
<evidence type="ECO:0000313" key="8">
    <source>
        <dbReference type="EMBL" id="CBA65827.1"/>
    </source>
</evidence>
<feature type="transmembrane region" description="Helical" evidence="6">
    <location>
        <begin position="122"/>
        <end position="143"/>
    </location>
</feature>
<reference evidence="8 9" key="1">
    <citation type="journal article" date="2009" name="Genome Biol.">
        <title>Comparative genome and phenotypic analysis of Clostridium difficile 027 strains provides insight into the evolution of a hypervirulent bacterium.</title>
        <authorList>
            <person name="Stabler R.A."/>
            <person name="He M."/>
            <person name="Dawson L."/>
            <person name="Martin M."/>
            <person name="Valiente E."/>
            <person name="Corton C."/>
            <person name="Lawley T.D."/>
            <person name="Sebaihia M."/>
            <person name="Quail M.A."/>
            <person name="Rose G."/>
            <person name="Gerding D.N."/>
            <person name="Gibert M."/>
            <person name="Popoff M.R."/>
            <person name="Parkhill J."/>
            <person name="Dougan G."/>
            <person name="Wren B.W."/>
        </authorList>
    </citation>
    <scope>NUCLEOTIDE SEQUENCE [LARGE SCALE GENOMIC DNA]</scope>
    <source>
        <strain evidence="8 9">CD196</strain>
    </source>
</reference>
<evidence type="ECO:0000259" key="7">
    <source>
        <dbReference type="PROSITE" id="PS50850"/>
    </source>
</evidence>
<protein>
    <submittedName>
        <fullName evidence="8">Nitrate/nitrite transporter</fullName>
    </submittedName>
</protein>
<dbReference type="CDD" id="cd17353">
    <property type="entry name" value="MFS_OFA_like"/>
    <property type="match status" value="1"/>
</dbReference>
<feature type="transmembrane region" description="Helical" evidence="6">
    <location>
        <begin position="188"/>
        <end position="207"/>
    </location>
</feature>
<accession>A0A0H3N5Y5</accession>
<dbReference type="InterPro" id="IPR036259">
    <property type="entry name" value="MFS_trans_sf"/>
</dbReference>
<dbReference type="GO" id="GO:0022857">
    <property type="term" value="F:transmembrane transporter activity"/>
    <property type="evidence" value="ECO:0007669"/>
    <property type="project" value="InterPro"/>
</dbReference>
<feature type="transmembrane region" description="Helical" evidence="6">
    <location>
        <begin position="66"/>
        <end position="87"/>
    </location>
</feature>
<feature type="transmembrane region" description="Helical" evidence="6">
    <location>
        <begin position="99"/>
        <end position="116"/>
    </location>
</feature>
<keyword evidence="3 6" id="KW-0812">Transmembrane</keyword>
<dbReference type="InterPro" id="IPR020846">
    <property type="entry name" value="MFS_dom"/>
</dbReference>
<feature type="transmembrane region" description="Helical" evidence="6">
    <location>
        <begin position="309"/>
        <end position="329"/>
    </location>
</feature>
<evidence type="ECO:0000313" key="9">
    <source>
        <dbReference type="Proteomes" id="UP000002068"/>
    </source>
</evidence>
<dbReference type="InterPro" id="IPR011701">
    <property type="entry name" value="MFS"/>
</dbReference>
<dbReference type="Gene3D" id="1.20.1250.20">
    <property type="entry name" value="MFS general substrate transporter like domains"/>
    <property type="match status" value="2"/>
</dbReference>
<dbReference type="KEGG" id="cdc:CD196_2916"/>
<evidence type="ECO:0000256" key="2">
    <source>
        <dbReference type="ARBA" id="ARBA00022448"/>
    </source>
</evidence>
<evidence type="ECO:0000256" key="5">
    <source>
        <dbReference type="ARBA" id="ARBA00023136"/>
    </source>
</evidence>
<evidence type="ECO:0000256" key="6">
    <source>
        <dbReference type="SAM" id="Phobius"/>
    </source>
</evidence>
<feature type="transmembrane region" description="Helical" evidence="6">
    <location>
        <begin position="282"/>
        <end position="302"/>
    </location>
</feature>
<dbReference type="EMBL" id="FN538970">
    <property type="protein sequence ID" value="CBA65827.1"/>
    <property type="molecule type" value="Genomic_DNA"/>
</dbReference>
<feature type="transmembrane region" description="Helical" evidence="6">
    <location>
        <begin position="244"/>
        <end position="270"/>
    </location>
</feature>
<proteinExistence type="predicted"/>
<gene>
    <name evidence="8" type="ordered locus">CD196_2916</name>
</gene>
<feature type="transmembrane region" description="Helical" evidence="6">
    <location>
        <begin position="155"/>
        <end position="176"/>
    </location>
</feature>
<comment type="subcellular location">
    <subcellularLocation>
        <location evidence="1">Cell membrane</location>
        <topology evidence="1">Multi-pass membrane protein</topology>
    </subcellularLocation>
</comment>
<dbReference type="GO" id="GO:0005886">
    <property type="term" value="C:plasma membrane"/>
    <property type="evidence" value="ECO:0007669"/>
    <property type="project" value="UniProtKB-SubCell"/>
</dbReference>
<keyword evidence="5 6" id="KW-0472">Membrane</keyword>
<feature type="transmembrane region" description="Helical" evidence="6">
    <location>
        <begin position="335"/>
        <end position="358"/>
    </location>
</feature>
<feature type="domain" description="Major facilitator superfamily (MFS) profile" evidence="7">
    <location>
        <begin position="24"/>
        <end position="426"/>
    </location>
</feature>
<dbReference type="InterPro" id="IPR050327">
    <property type="entry name" value="Proton-linked_MCT"/>
</dbReference>
<evidence type="ECO:0000256" key="1">
    <source>
        <dbReference type="ARBA" id="ARBA00004651"/>
    </source>
</evidence>
<evidence type="ECO:0000256" key="4">
    <source>
        <dbReference type="ARBA" id="ARBA00022989"/>
    </source>
</evidence>
<feature type="transmembrane region" description="Helical" evidence="6">
    <location>
        <begin position="26"/>
        <end position="46"/>
    </location>
</feature>